<evidence type="ECO:0000313" key="3">
    <source>
        <dbReference type="EMBL" id="CAI8029538.1"/>
    </source>
</evidence>
<organism evidence="3 4">
    <name type="scientific">Geodia barretti</name>
    <name type="common">Barrett's horny sponge</name>
    <dbReference type="NCBI Taxonomy" id="519541"/>
    <lineage>
        <taxon>Eukaryota</taxon>
        <taxon>Metazoa</taxon>
        <taxon>Porifera</taxon>
        <taxon>Demospongiae</taxon>
        <taxon>Heteroscleromorpha</taxon>
        <taxon>Tetractinellida</taxon>
        <taxon>Astrophorina</taxon>
        <taxon>Geodiidae</taxon>
        <taxon>Geodia</taxon>
    </lineage>
</organism>
<proteinExistence type="predicted"/>
<dbReference type="AlphaFoldDB" id="A0AA35SI25"/>
<evidence type="ECO:0000256" key="1">
    <source>
        <dbReference type="SAM" id="MobiDB-lite"/>
    </source>
</evidence>
<reference evidence="3" key="1">
    <citation type="submission" date="2023-03" db="EMBL/GenBank/DDBJ databases">
        <authorList>
            <person name="Steffen K."/>
            <person name="Cardenas P."/>
        </authorList>
    </citation>
    <scope>NUCLEOTIDE SEQUENCE</scope>
</reference>
<evidence type="ECO:0000313" key="4">
    <source>
        <dbReference type="Proteomes" id="UP001174909"/>
    </source>
</evidence>
<comment type="caution">
    <text evidence="3">The sequence shown here is derived from an EMBL/GenBank/DDBJ whole genome shotgun (WGS) entry which is preliminary data.</text>
</comment>
<sequence length="329" mass="36781">MKGGLQALSLAALVLNICLSTFALPIANEDDGADPILLLATGLLSQEKRLQAMEQRLNEMSSTSIQGAVPPTTRSEVVRARLQQSLAERQQLPIETRMTYLEEDVEDNRKTTDHKLQVVHDMAADAQRQESEDVLELHKMISDSVARLESDINVTFARIEGDLDLVKAGVEENKADINTNLNWFFHLNTGLHRTINYVRHIEYTLEDRIYVLEEQMKEVLKFLRDEERMGTEVPTQSSTEPSESSMGPGIPTEPSVGGVGETGGGRAARIMNEAKNALQEWMDSTQPSRKTAAVEEYAEVESAKVESKTGKSQSETLRELLYELNNYNM</sequence>
<protein>
    <submittedName>
        <fullName evidence="3">Uncharacterized protein</fullName>
    </submittedName>
</protein>
<gene>
    <name evidence="3" type="ORF">GBAR_LOCUS16775</name>
</gene>
<feature type="compositionally biased region" description="Low complexity" evidence="1">
    <location>
        <begin position="231"/>
        <end position="245"/>
    </location>
</feature>
<accession>A0AA35SI25</accession>
<keyword evidence="2" id="KW-0732">Signal</keyword>
<dbReference type="Proteomes" id="UP001174909">
    <property type="component" value="Unassembled WGS sequence"/>
</dbReference>
<feature type="chain" id="PRO_5041225147" evidence="2">
    <location>
        <begin position="24"/>
        <end position="329"/>
    </location>
</feature>
<keyword evidence="4" id="KW-1185">Reference proteome</keyword>
<name>A0AA35SI25_GEOBA</name>
<dbReference type="EMBL" id="CASHTH010002414">
    <property type="protein sequence ID" value="CAI8029538.1"/>
    <property type="molecule type" value="Genomic_DNA"/>
</dbReference>
<evidence type="ECO:0000256" key="2">
    <source>
        <dbReference type="SAM" id="SignalP"/>
    </source>
</evidence>
<feature type="signal peptide" evidence="2">
    <location>
        <begin position="1"/>
        <end position="23"/>
    </location>
</feature>
<feature type="region of interest" description="Disordered" evidence="1">
    <location>
        <begin position="228"/>
        <end position="257"/>
    </location>
</feature>